<evidence type="ECO:0008006" key="4">
    <source>
        <dbReference type="Google" id="ProtNLM"/>
    </source>
</evidence>
<organism evidence="2 3">
    <name type="scientific">Dulcicalothrix desertica PCC 7102</name>
    <dbReference type="NCBI Taxonomy" id="232991"/>
    <lineage>
        <taxon>Bacteria</taxon>
        <taxon>Bacillati</taxon>
        <taxon>Cyanobacteriota</taxon>
        <taxon>Cyanophyceae</taxon>
        <taxon>Nostocales</taxon>
        <taxon>Calotrichaceae</taxon>
        <taxon>Dulcicalothrix</taxon>
    </lineage>
</organism>
<gene>
    <name evidence="2" type="ORF">DSM106972_008770</name>
</gene>
<sequence length="116" mass="12155">MLKKSLVLGVLAAMTLAPAAFAGDQVQGNSTVTTIEAGVVGNGNRTNIKNGTNVHQSQSKYEARRVRRHRSKCPGGSQTQGNVTDTAINAGVVGNRNNTRINNVTNVSQAQSAACY</sequence>
<accession>A0A3S1ATN5</accession>
<evidence type="ECO:0000313" key="3">
    <source>
        <dbReference type="Proteomes" id="UP000271624"/>
    </source>
</evidence>
<feature type="chain" id="PRO_5030082923" description="Filamentous haemagglutinin FhaB/tRNA nuclease CdiA-like TPS domain-containing protein" evidence="1">
    <location>
        <begin position="23"/>
        <end position="116"/>
    </location>
</feature>
<reference evidence="2" key="2">
    <citation type="journal article" date="2019" name="Genome Biol. Evol.">
        <title>Day and night: Metabolic profiles and evolutionary relationships of six axenic non-marine cyanobacteria.</title>
        <authorList>
            <person name="Will S.E."/>
            <person name="Henke P."/>
            <person name="Boedeker C."/>
            <person name="Huang S."/>
            <person name="Brinkmann H."/>
            <person name="Rohde M."/>
            <person name="Jarek M."/>
            <person name="Friedl T."/>
            <person name="Seufert S."/>
            <person name="Schumacher M."/>
            <person name="Overmann J."/>
            <person name="Neumann-Schaal M."/>
            <person name="Petersen J."/>
        </authorList>
    </citation>
    <scope>NUCLEOTIDE SEQUENCE [LARGE SCALE GENOMIC DNA]</scope>
    <source>
        <strain evidence="2">PCC 7102</strain>
    </source>
</reference>
<protein>
    <recommendedName>
        <fullName evidence="4">Filamentous haemagglutinin FhaB/tRNA nuclease CdiA-like TPS domain-containing protein</fullName>
    </recommendedName>
</protein>
<dbReference type="Proteomes" id="UP000271624">
    <property type="component" value="Unassembled WGS sequence"/>
</dbReference>
<proteinExistence type="predicted"/>
<dbReference type="AlphaFoldDB" id="A0A3S1ATN5"/>
<feature type="signal peptide" evidence="1">
    <location>
        <begin position="1"/>
        <end position="22"/>
    </location>
</feature>
<evidence type="ECO:0000256" key="1">
    <source>
        <dbReference type="SAM" id="SignalP"/>
    </source>
</evidence>
<comment type="caution">
    <text evidence="2">The sequence shown here is derived from an EMBL/GenBank/DDBJ whole genome shotgun (WGS) entry which is preliminary data.</text>
</comment>
<reference evidence="2" key="1">
    <citation type="submission" date="2018-12" db="EMBL/GenBank/DDBJ databases">
        <authorList>
            <person name="Will S."/>
            <person name="Neumann-Schaal M."/>
            <person name="Henke P."/>
        </authorList>
    </citation>
    <scope>NUCLEOTIDE SEQUENCE</scope>
    <source>
        <strain evidence="2">PCC 7102</strain>
    </source>
</reference>
<dbReference type="RefSeq" id="WP_127079253.1">
    <property type="nucleotide sequence ID" value="NZ_RSCL01000002.1"/>
</dbReference>
<keyword evidence="3" id="KW-1185">Reference proteome</keyword>
<name>A0A3S1ATN5_9CYAN</name>
<evidence type="ECO:0000313" key="2">
    <source>
        <dbReference type="EMBL" id="RUT08824.1"/>
    </source>
</evidence>
<dbReference type="OrthoDB" id="514195at2"/>
<dbReference type="EMBL" id="RSCL01000002">
    <property type="protein sequence ID" value="RUT08824.1"/>
    <property type="molecule type" value="Genomic_DNA"/>
</dbReference>
<keyword evidence="1" id="KW-0732">Signal</keyword>